<dbReference type="CDD" id="cd00082">
    <property type="entry name" value="HisKA"/>
    <property type="match status" value="1"/>
</dbReference>
<dbReference type="SMART" id="SM00387">
    <property type="entry name" value="HATPase_c"/>
    <property type="match status" value="1"/>
</dbReference>
<dbReference type="InterPro" id="IPR004358">
    <property type="entry name" value="Sig_transdc_His_kin-like_C"/>
</dbReference>
<dbReference type="Pfam" id="PF00512">
    <property type="entry name" value="HisKA"/>
    <property type="match status" value="1"/>
</dbReference>
<dbReference type="Gene3D" id="3.30.565.10">
    <property type="entry name" value="Histidine kinase-like ATPase, C-terminal domain"/>
    <property type="match status" value="1"/>
</dbReference>
<dbReference type="SMART" id="SM00388">
    <property type="entry name" value="HisKA"/>
    <property type="match status" value="1"/>
</dbReference>
<evidence type="ECO:0000256" key="5">
    <source>
        <dbReference type="PROSITE-ProRule" id="PRU00169"/>
    </source>
</evidence>
<comment type="catalytic activity">
    <reaction evidence="1">
        <text>ATP + protein L-histidine = ADP + protein N-phospho-L-histidine.</text>
        <dbReference type="EC" id="2.7.13.3"/>
    </reaction>
</comment>
<dbReference type="SMART" id="SM00448">
    <property type="entry name" value="REC"/>
    <property type="match status" value="1"/>
</dbReference>
<dbReference type="Proteomes" id="UP000664417">
    <property type="component" value="Unassembled WGS sequence"/>
</dbReference>
<dbReference type="InterPro" id="IPR003661">
    <property type="entry name" value="HisK_dim/P_dom"/>
</dbReference>
<reference evidence="8" key="1">
    <citation type="submission" date="2021-03" db="EMBL/GenBank/DDBJ databases">
        <authorList>
            <person name="Wang G."/>
        </authorList>
    </citation>
    <scope>NUCLEOTIDE SEQUENCE</scope>
    <source>
        <strain evidence="8">KCTC 12899</strain>
    </source>
</reference>
<keyword evidence="3 5" id="KW-0597">Phosphoprotein</keyword>
<dbReference type="PRINTS" id="PR00344">
    <property type="entry name" value="BCTRLSENSOR"/>
</dbReference>
<evidence type="ECO:0000256" key="4">
    <source>
        <dbReference type="ARBA" id="ARBA00023012"/>
    </source>
</evidence>
<dbReference type="InterPro" id="IPR003594">
    <property type="entry name" value="HATPase_dom"/>
</dbReference>
<dbReference type="SUPFAM" id="SSF47384">
    <property type="entry name" value="Homodimeric domain of signal transducing histidine kinase"/>
    <property type="match status" value="1"/>
</dbReference>
<protein>
    <recommendedName>
        <fullName evidence="2">histidine kinase</fullName>
        <ecNumber evidence="2">2.7.13.3</ecNumber>
    </recommendedName>
</protein>
<keyword evidence="4" id="KW-0902">Two-component regulatory system</keyword>
<dbReference type="InterPro" id="IPR036890">
    <property type="entry name" value="HATPase_C_sf"/>
</dbReference>
<dbReference type="CDD" id="cd16922">
    <property type="entry name" value="HATPase_EvgS-ArcB-TorS-like"/>
    <property type="match status" value="1"/>
</dbReference>
<dbReference type="PANTHER" id="PTHR45339">
    <property type="entry name" value="HYBRID SIGNAL TRANSDUCTION HISTIDINE KINASE J"/>
    <property type="match status" value="1"/>
</dbReference>
<dbReference type="CDD" id="cd17546">
    <property type="entry name" value="REC_hyHK_CKI1_RcsC-like"/>
    <property type="match status" value="1"/>
</dbReference>
<dbReference type="InterPro" id="IPR011006">
    <property type="entry name" value="CheY-like_superfamily"/>
</dbReference>
<evidence type="ECO:0000256" key="1">
    <source>
        <dbReference type="ARBA" id="ARBA00000085"/>
    </source>
</evidence>
<proteinExistence type="predicted"/>
<dbReference type="GO" id="GO:0000155">
    <property type="term" value="F:phosphorelay sensor kinase activity"/>
    <property type="evidence" value="ECO:0007669"/>
    <property type="project" value="InterPro"/>
</dbReference>
<keyword evidence="9" id="KW-1185">Reference proteome</keyword>
<feature type="modified residue" description="4-aspartylphosphate" evidence="5">
    <location>
        <position position="447"/>
    </location>
</feature>
<organism evidence="8 9">
    <name type="scientific">Acanthopleuribacter pedis</name>
    <dbReference type="NCBI Taxonomy" id="442870"/>
    <lineage>
        <taxon>Bacteria</taxon>
        <taxon>Pseudomonadati</taxon>
        <taxon>Acidobacteriota</taxon>
        <taxon>Holophagae</taxon>
        <taxon>Acanthopleuribacterales</taxon>
        <taxon>Acanthopleuribacteraceae</taxon>
        <taxon>Acanthopleuribacter</taxon>
    </lineage>
</organism>
<dbReference type="InterPro" id="IPR001789">
    <property type="entry name" value="Sig_transdc_resp-reg_receiver"/>
</dbReference>
<evidence type="ECO:0000259" key="7">
    <source>
        <dbReference type="PROSITE" id="PS50110"/>
    </source>
</evidence>
<dbReference type="SUPFAM" id="SSF52172">
    <property type="entry name" value="CheY-like"/>
    <property type="match status" value="2"/>
</dbReference>
<dbReference type="EC" id="2.7.13.3" evidence="2"/>
<dbReference type="EMBL" id="JAFREP010000027">
    <property type="protein sequence ID" value="MBO1321771.1"/>
    <property type="molecule type" value="Genomic_DNA"/>
</dbReference>
<dbReference type="AlphaFoldDB" id="A0A8J7U7U6"/>
<dbReference type="InterPro" id="IPR036097">
    <property type="entry name" value="HisK_dim/P_sf"/>
</dbReference>
<evidence type="ECO:0000259" key="6">
    <source>
        <dbReference type="PROSITE" id="PS50109"/>
    </source>
</evidence>
<comment type="caution">
    <text evidence="8">The sequence shown here is derived from an EMBL/GenBank/DDBJ whole genome shotgun (WGS) entry which is preliminary data.</text>
</comment>
<evidence type="ECO:0000313" key="9">
    <source>
        <dbReference type="Proteomes" id="UP000664417"/>
    </source>
</evidence>
<dbReference type="Pfam" id="PF00072">
    <property type="entry name" value="Response_reg"/>
    <property type="match status" value="1"/>
</dbReference>
<feature type="domain" description="Histidine kinase" evidence="6">
    <location>
        <begin position="155"/>
        <end position="376"/>
    </location>
</feature>
<gene>
    <name evidence="8" type="ORF">J3U88_25050</name>
</gene>
<evidence type="ECO:0000256" key="2">
    <source>
        <dbReference type="ARBA" id="ARBA00012438"/>
    </source>
</evidence>
<evidence type="ECO:0000256" key="3">
    <source>
        <dbReference type="ARBA" id="ARBA00022553"/>
    </source>
</evidence>
<dbReference type="PANTHER" id="PTHR45339:SF1">
    <property type="entry name" value="HYBRID SIGNAL TRANSDUCTION HISTIDINE KINASE J"/>
    <property type="match status" value="1"/>
</dbReference>
<accession>A0A8J7U7U6</accession>
<feature type="domain" description="Response regulatory" evidence="7">
    <location>
        <begin position="398"/>
        <end position="516"/>
    </location>
</feature>
<dbReference type="Gene3D" id="1.10.287.130">
    <property type="match status" value="1"/>
</dbReference>
<dbReference type="PROSITE" id="PS50110">
    <property type="entry name" value="RESPONSE_REGULATORY"/>
    <property type="match status" value="1"/>
</dbReference>
<dbReference type="PROSITE" id="PS50109">
    <property type="entry name" value="HIS_KIN"/>
    <property type="match status" value="1"/>
</dbReference>
<name>A0A8J7U7U6_9BACT</name>
<sequence length="521" mass="57240">MKPLTLDILLLESEKPFANLLTAMLEANPRLQCRLTTAPDHQTFYAAFMKEPFSLGFVTVSQGDTTDCLALIKAATQAENAPPMVVIADEENDKFDQDVMAAGAADALLRRDLTAVLLDRTIRHALERRHQNEAILAAKTIAENATRVKSDFLATMSHEVRTPLNGILGILGLLKDTDLDDNQNELLAAALQCSEALLALMEDILDFSDLNSGNLSLQKEPFTIEKVLADLTQWIQPLAHKKGLRLGIHNRLPEGQSLMGDSRRLTQVLLHLLNNAVKFTEQGAIDLTIRGSGPEGIPGEVFFEVRDTGIGISQAQMKSLFKPFSQLDASTSRHHTGTGLGLKIAQLLVRVMGGVLQVDSTPGQGTRFFFTAGFDTRVPEPQPTPQPQAPPAASDSIRVLLVEDNPVNQKVTVKLLKNIQVQCDVAANGAEGVTAYQQNHYDLVLMDCQMPVMDGYEAARKIRDLEKESNRRIPIIAVTANAVDGNRERCLDAGMDDYLSKPVRKDTFYAKLQQYLPLRVG</sequence>
<evidence type="ECO:0000313" key="8">
    <source>
        <dbReference type="EMBL" id="MBO1321771.1"/>
    </source>
</evidence>
<dbReference type="FunFam" id="3.30.565.10:FF:000010">
    <property type="entry name" value="Sensor histidine kinase RcsC"/>
    <property type="match status" value="1"/>
</dbReference>
<dbReference type="SUPFAM" id="SSF55874">
    <property type="entry name" value="ATPase domain of HSP90 chaperone/DNA topoisomerase II/histidine kinase"/>
    <property type="match status" value="1"/>
</dbReference>
<dbReference type="Gene3D" id="3.40.50.2300">
    <property type="match status" value="2"/>
</dbReference>
<dbReference type="InterPro" id="IPR005467">
    <property type="entry name" value="His_kinase_dom"/>
</dbReference>
<dbReference type="RefSeq" id="WP_207861744.1">
    <property type="nucleotide sequence ID" value="NZ_JAFREP010000027.1"/>
</dbReference>
<dbReference type="Pfam" id="PF02518">
    <property type="entry name" value="HATPase_c"/>
    <property type="match status" value="1"/>
</dbReference>